<dbReference type="InterPro" id="IPR013783">
    <property type="entry name" value="Ig-like_fold"/>
</dbReference>
<dbReference type="KEGG" id="mym:A176_005109"/>
<keyword evidence="3" id="KW-0969">Cilium</keyword>
<reference evidence="3 4" key="1">
    <citation type="journal article" date="2016" name="PLoS ONE">
        <title>Complete Genome Sequence and Comparative Genomics of a Novel Myxobacterium Myxococcus hansupus.</title>
        <authorList>
            <person name="Sharma G."/>
            <person name="Narwani T."/>
            <person name="Subramanian S."/>
        </authorList>
    </citation>
    <scope>NUCLEOTIDE SEQUENCE [LARGE SCALE GENOMIC DNA]</scope>
    <source>
        <strain evidence="4">mixupus</strain>
    </source>
</reference>
<dbReference type="InterPro" id="IPR017868">
    <property type="entry name" value="Filamin/ABP280_repeat-like"/>
</dbReference>
<feature type="domain" description="IPT/TIG" evidence="2">
    <location>
        <begin position="32"/>
        <end position="111"/>
    </location>
</feature>
<gene>
    <name evidence="3" type="ORF">A176_005109</name>
</gene>
<proteinExistence type="predicted"/>
<accession>A0A0H4XIV9</accession>
<dbReference type="PROSITE" id="PS50194">
    <property type="entry name" value="FILAMIN_REPEAT"/>
    <property type="match status" value="2"/>
</dbReference>
<evidence type="ECO:0000259" key="2">
    <source>
        <dbReference type="SMART" id="SM00429"/>
    </source>
</evidence>
<dbReference type="STRING" id="1297742.A176_005109"/>
<dbReference type="AlphaFoldDB" id="A0A0H4XIV9"/>
<keyword evidence="4" id="KW-1185">Reference proteome</keyword>
<dbReference type="EMBL" id="CP012109">
    <property type="protein sequence ID" value="AKQ68197.1"/>
    <property type="molecule type" value="Genomic_DNA"/>
</dbReference>
<name>A0A0H4XIV9_9BACT</name>
<dbReference type="eggNOG" id="COG5184">
    <property type="taxonomic scope" value="Bacteria"/>
</dbReference>
<feature type="region of interest" description="Disordered" evidence="1">
    <location>
        <begin position="753"/>
        <end position="773"/>
    </location>
</feature>
<dbReference type="Pfam" id="PF01833">
    <property type="entry name" value="TIG"/>
    <property type="match status" value="2"/>
</dbReference>
<evidence type="ECO:0000313" key="4">
    <source>
        <dbReference type="Proteomes" id="UP000009026"/>
    </source>
</evidence>
<dbReference type="SMART" id="SM00429">
    <property type="entry name" value="IPT"/>
    <property type="match status" value="2"/>
</dbReference>
<dbReference type="PATRIC" id="fig|1297742.4.peg.5160"/>
<dbReference type="SUPFAM" id="SSF81296">
    <property type="entry name" value="E set domains"/>
    <property type="match status" value="2"/>
</dbReference>
<sequence>MVGVYDGTGASAQYVYDEGGNILEIKRLTATDIGIFDFTPNSGPPGAELTLTGSGFNPTPAGNTVRFNGVDAVVTAASTQRLVVTTPAGATTGPVSVTVGSTTVASAEDYVVTAAVPGPVLTGFSPVGGPVGTTVTLMGSNFHPDRLLNRVFFGDIQAFVVSASPSQLEVKVSNLGETGRVKVATPSGRVTSGSDFLVLPSSLVPGAADTLLYAEVGGPPSAVSLADASHRAVLSFPVSRGEQVSVVSSSMVLGGASSASLQVHDQMGAQIGSFPLSAAGGVHDLPVASRDAVYTAVVQATGTTTGFSVSLALVRAAREVLEKDGAETTFVGQAGQNGFYDFAGTAGERLGLGVTSVATSPSGNVVISILKPDGTSLVNCGNFTAPGECDLPALPVTGTYFVTVNPSGLATAEVGLLLSTSLGGVLTVDGSALTFSTTRVGQDGFYTFDASVGSNLTLVLAGNTFASNTLVRVLRPDGTQLTTQTLGSSSGYTVDFTPTTTGLHAITVDPYLTSTGQMTLQLVEEVNGSAGVPDSAATTVSLGAGQKGRYAFSGTAGDRLGLGVTSVAISPSGNVAISILKPDGTSLVNCGNFTAPGECDLPALPVTGTYFVTVNPSGLATAEVGLLLSTSLGGVLTVDGSALTFSTTRVGQDGFYTFDASVGSNLTLVLAGNTFASNTLVRVLRPDGTQLTTQTLGSSSGYTVDFTPTTTGLHAITVDPYLTSTGQMTLQLVEEVNGSAGVPDSAATTVSLGRDRRAATPSAARPETGWAWA</sequence>
<dbReference type="Gene3D" id="2.60.40.10">
    <property type="entry name" value="Immunoglobulins"/>
    <property type="match status" value="2"/>
</dbReference>
<dbReference type="CDD" id="cd00603">
    <property type="entry name" value="IPT_PCSR"/>
    <property type="match status" value="1"/>
</dbReference>
<evidence type="ECO:0000313" key="3">
    <source>
        <dbReference type="EMBL" id="AKQ68197.1"/>
    </source>
</evidence>
<keyword evidence="3" id="KW-0282">Flagellum</keyword>
<dbReference type="Proteomes" id="UP000009026">
    <property type="component" value="Chromosome"/>
</dbReference>
<feature type="domain" description="IPT/TIG" evidence="2">
    <location>
        <begin position="118"/>
        <end position="199"/>
    </location>
</feature>
<keyword evidence="3" id="KW-0966">Cell projection</keyword>
<dbReference type="InterPro" id="IPR002909">
    <property type="entry name" value="IPT_dom"/>
</dbReference>
<evidence type="ECO:0000256" key="1">
    <source>
        <dbReference type="SAM" id="MobiDB-lite"/>
    </source>
</evidence>
<protein>
    <submittedName>
        <fullName evidence="3">Flagellar hook-length control protein FliK</fullName>
    </submittedName>
</protein>
<dbReference type="Gene3D" id="2.60.120.380">
    <property type="match status" value="4"/>
</dbReference>
<dbReference type="CDD" id="cd00102">
    <property type="entry name" value="IPT"/>
    <property type="match status" value="1"/>
</dbReference>
<dbReference type="InterPro" id="IPR014756">
    <property type="entry name" value="Ig_E-set"/>
</dbReference>
<organism evidence="3 4">
    <name type="scientific">Pseudomyxococcus hansupus</name>
    <dbReference type="NCBI Taxonomy" id="1297742"/>
    <lineage>
        <taxon>Bacteria</taxon>
        <taxon>Pseudomonadati</taxon>
        <taxon>Myxococcota</taxon>
        <taxon>Myxococcia</taxon>
        <taxon>Myxococcales</taxon>
        <taxon>Cystobacterineae</taxon>
        <taxon>Myxococcaceae</taxon>
        <taxon>Pseudomyxococcus</taxon>
    </lineage>
</organism>